<dbReference type="GO" id="GO:0016491">
    <property type="term" value="F:oxidoreductase activity"/>
    <property type="evidence" value="ECO:0007669"/>
    <property type="project" value="InterPro"/>
</dbReference>
<feature type="domain" description="Hemerythrin-like" evidence="4">
    <location>
        <begin position="177"/>
        <end position="317"/>
    </location>
</feature>
<evidence type="ECO:0000313" key="5">
    <source>
        <dbReference type="EMBL" id="OZM71150.1"/>
    </source>
</evidence>
<keyword evidence="6" id="KW-1185">Reference proteome</keyword>
<evidence type="ECO:0000256" key="2">
    <source>
        <dbReference type="ARBA" id="ARBA00049106"/>
    </source>
</evidence>
<dbReference type="GO" id="GO:0005886">
    <property type="term" value="C:plasma membrane"/>
    <property type="evidence" value="ECO:0007669"/>
    <property type="project" value="TreeGrafter"/>
</dbReference>
<dbReference type="OrthoDB" id="8225825at2"/>
<evidence type="ECO:0000313" key="6">
    <source>
        <dbReference type="Proteomes" id="UP000242444"/>
    </source>
</evidence>
<comment type="caution">
    <text evidence="5">The sequence shown here is derived from an EMBL/GenBank/DDBJ whole genome shotgun (WGS) entry which is preliminary data.</text>
</comment>
<protein>
    <submittedName>
        <fullName evidence="5">Hemerythrin</fullName>
    </submittedName>
</protein>
<dbReference type="Gene3D" id="1.20.120.520">
    <property type="entry name" value="nmb1532 protein domain like"/>
    <property type="match status" value="1"/>
</dbReference>
<dbReference type="EMBL" id="NKYE01000015">
    <property type="protein sequence ID" value="OZM71150.1"/>
    <property type="molecule type" value="Genomic_DNA"/>
</dbReference>
<evidence type="ECO:0000256" key="1">
    <source>
        <dbReference type="ARBA" id="ARBA00008710"/>
    </source>
</evidence>
<sequence>MSEHHTVANRATDDRATPDRASDNPEPFDIAGFQRGVIAEFRENRGLVGGMFAGSALVLLTTVGARTGLRRTVPLAYLEIGGQPLVVASAMGGPAHPAWYHNIRRDPVVTVETGTETYQAIAAIPAGRERDELFAGVVEAEPGFADYQARTTRAIPVVTLHRDDPRPGAERLRGLGDFLVEGHDWLRRELAELRGQVGRIADGHAAPGALERIPPGAAHRLRTHCLEFCSALEQHHIGEDMGAFPMLAQRFPALAPDLRRLGAEHAVVADLRERIGVLVESYVPGESDPVVLRGELERLADRLEAHFDYEERTVVTALNAVGPAPDIG</sequence>
<feature type="compositionally biased region" description="Basic and acidic residues" evidence="3">
    <location>
        <begin position="1"/>
        <end position="23"/>
    </location>
</feature>
<dbReference type="Gene3D" id="2.30.110.10">
    <property type="entry name" value="Electron Transport, Fmn-binding Protein, Chain A"/>
    <property type="match status" value="1"/>
</dbReference>
<feature type="region of interest" description="Disordered" evidence="3">
    <location>
        <begin position="1"/>
        <end position="28"/>
    </location>
</feature>
<dbReference type="Pfam" id="PF04075">
    <property type="entry name" value="F420H2_quin_red"/>
    <property type="match status" value="1"/>
</dbReference>
<dbReference type="InParanoid" id="A0A263CYB6"/>
<accession>A0A263CYB6</accession>
<gene>
    <name evidence="5" type="ORF">CFN78_22090</name>
</gene>
<organism evidence="5 6">
    <name type="scientific">Amycolatopsis antarctica</name>
    <dbReference type="NCBI Taxonomy" id="1854586"/>
    <lineage>
        <taxon>Bacteria</taxon>
        <taxon>Bacillati</taxon>
        <taxon>Actinomycetota</taxon>
        <taxon>Actinomycetes</taxon>
        <taxon>Pseudonocardiales</taxon>
        <taxon>Pseudonocardiaceae</taxon>
        <taxon>Amycolatopsis</taxon>
    </lineage>
</organism>
<comment type="similarity">
    <text evidence="1">Belongs to the F420H(2)-dependent quinone reductase family.</text>
</comment>
<dbReference type="CDD" id="cd12108">
    <property type="entry name" value="Hr-like"/>
    <property type="match status" value="1"/>
</dbReference>
<reference evidence="5 6" key="1">
    <citation type="submission" date="2017-07" db="EMBL/GenBank/DDBJ databases">
        <title>Amycolatopsis antarcticus sp. nov., isolated from the surface of an Antarcticus brown macroalga.</title>
        <authorList>
            <person name="Wang J."/>
            <person name="Leiva S."/>
            <person name="Huang J."/>
            <person name="Huang Y."/>
        </authorList>
    </citation>
    <scope>NUCLEOTIDE SEQUENCE [LARGE SCALE GENOMIC DNA]</scope>
    <source>
        <strain evidence="5 6">AU-G6</strain>
    </source>
</reference>
<dbReference type="GO" id="GO:0070967">
    <property type="term" value="F:coenzyme F420 binding"/>
    <property type="evidence" value="ECO:0007669"/>
    <property type="project" value="TreeGrafter"/>
</dbReference>
<dbReference type="NCBIfam" id="TIGR00026">
    <property type="entry name" value="hi_GC_TIGR00026"/>
    <property type="match status" value="1"/>
</dbReference>
<dbReference type="PANTHER" id="PTHR39428:SF1">
    <property type="entry name" value="F420H(2)-DEPENDENT QUINONE REDUCTASE RV1261C"/>
    <property type="match status" value="1"/>
</dbReference>
<dbReference type="AlphaFoldDB" id="A0A263CYB6"/>
<evidence type="ECO:0000259" key="4">
    <source>
        <dbReference type="Pfam" id="PF01814"/>
    </source>
</evidence>
<dbReference type="InterPro" id="IPR004378">
    <property type="entry name" value="F420H2_quin_Rdtase"/>
</dbReference>
<comment type="catalytic activity">
    <reaction evidence="2">
        <text>oxidized coenzyme F420-(gamma-L-Glu)(n) + a quinol + H(+) = reduced coenzyme F420-(gamma-L-Glu)(n) + a quinone</text>
        <dbReference type="Rhea" id="RHEA:39663"/>
        <dbReference type="Rhea" id="RHEA-COMP:12939"/>
        <dbReference type="Rhea" id="RHEA-COMP:14378"/>
        <dbReference type="ChEBI" id="CHEBI:15378"/>
        <dbReference type="ChEBI" id="CHEBI:24646"/>
        <dbReference type="ChEBI" id="CHEBI:132124"/>
        <dbReference type="ChEBI" id="CHEBI:133980"/>
        <dbReference type="ChEBI" id="CHEBI:139511"/>
    </reaction>
</comment>
<dbReference type="PANTHER" id="PTHR39428">
    <property type="entry name" value="F420H(2)-DEPENDENT QUINONE REDUCTASE RV1261C"/>
    <property type="match status" value="1"/>
</dbReference>
<name>A0A263CYB6_9PSEU</name>
<proteinExistence type="inferred from homology"/>
<dbReference type="Pfam" id="PF01814">
    <property type="entry name" value="Hemerythrin"/>
    <property type="match status" value="1"/>
</dbReference>
<dbReference type="InterPro" id="IPR012349">
    <property type="entry name" value="Split_barrel_FMN-bd"/>
</dbReference>
<dbReference type="InterPro" id="IPR012312">
    <property type="entry name" value="Hemerythrin-like"/>
</dbReference>
<dbReference type="Proteomes" id="UP000242444">
    <property type="component" value="Unassembled WGS sequence"/>
</dbReference>
<evidence type="ECO:0000256" key="3">
    <source>
        <dbReference type="SAM" id="MobiDB-lite"/>
    </source>
</evidence>